<dbReference type="PANTHER" id="PTHR13710:SF105">
    <property type="entry name" value="ATP-DEPENDENT DNA HELICASE Q1"/>
    <property type="match status" value="1"/>
</dbReference>
<sequence length="604" mass="66425">MAAPATSPPAIVPPFDWSKRGDYTCFGDNGSQKIRETVAPVIGFQLDAFQVDCAARILDGQDVLYISATGTGKTALIYLPLMVRDGTISLVISPTNFLQRDMVASMQKKNIAALAINSDTLTAASLVSSKRDLWAEAKTGAHRLIFIGPEMMKSAEYQAFITNQNVRSRLAQFTVDELHVADEWGADFRKDFQDISTMRARLPDHTTFVGLSASIEPGRQYAACVKLMGFRPGFHLEKQDCERRNVALIVRVIKYTSSGLVFLDFLVPPGIMKASDAPKYLVLVQSIEQGHRVVNYLRSLLPAHLQQDGGSSSATTIQWPALNAKRKGWSLFTSVVVYDNIASTSALLQRAGRPVRERGTNGFAYVYVSKANMAEAMAYINSEAGKGDKRILEAKDPGSNKSKHGSIDNLRRTMKEGQITGGSGDTRKAGTQNLFLITSRLCCPRSQPDCGRCSSCVGDTVPGPRAIEASPSVELPQEVAPEVSKVPAYLKPQIKDIKTVSTKLERAAYTLRQSQTSPSNALFISARIFLPPDIVLSIITDFLLVESEEIFLSRVRDWRYKDEFAGALWDVVKVLVDDLRTELKERLTRISKSSATHSGSYLPD</sequence>
<evidence type="ECO:0000256" key="3">
    <source>
        <dbReference type="ARBA" id="ARBA00023235"/>
    </source>
</evidence>
<keyword evidence="3" id="KW-0413">Isomerase</keyword>
<evidence type="ECO:0000256" key="1">
    <source>
        <dbReference type="ARBA" id="ARBA00005446"/>
    </source>
</evidence>
<dbReference type="GO" id="GO:0003677">
    <property type="term" value="F:DNA binding"/>
    <property type="evidence" value="ECO:0007669"/>
    <property type="project" value="UniProtKB-KW"/>
</dbReference>
<dbReference type="Pfam" id="PF00270">
    <property type="entry name" value="DEAD"/>
    <property type="match status" value="1"/>
</dbReference>
<dbReference type="Gene3D" id="3.40.50.300">
    <property type="entry name" value="P-loop containing nucleotide triphosphate hydrolases"/>
    <property type="match status" value="1"/>
</dbReference>
<evidence type="ECO:0000256" key="6">
    <source>
        <dbReference type="SAM" id="MobiDB-lite"/>
    </source>
</evidence>
<dbReference type="SMART" id="SM00487">
    <property type="entry name" value="DEXDc"/>
    <property type="match status" value="1"/>
</dbReference>
<dbReference type="GO" id="GO:0006281">
    <property type="term" value="P:DNA repair"/>
    <property type="evidence" value="ECO:0007669"/>
    <property type="project" value="TreeGrafter"/>
</dbReference>
<accession>A0AAV9ZHK2</accession>
<dbReference type="GO" id="GO:0005694">
    <property type="term" value="C:chromosome"/>
    <property type="evidence" value="ECO:0007669"/>
    <property type="project" value="TreeGrafter"/>
</dbReference>
<evidence type="ECO:0000256" key="4">
    <source>
        <dbReference type="ARBA" id="ARBA00034617"/>
    </source>
</evidence>
<dbReference type="GO" id="GO:0006310">
    <property type="term" value="P:DNA recombination"/>
    <property type="evidence" value="ECO:0007669"/>
    <property type="project" value="TreeGrafter"/>
</dbReference>
<evidence type="ECO:0000256" key="2">
    <source>
        <dbReference type="ARBA" id="ARBA00023125"/>
    </source>
</evidence>
<comment type="caution">
    <text evidence="8">The sequence shown here is derived from an EMBL/GenBank/DDBJ whole genome shotgun (WGS) entry which is preliminary data.</text>
</comment>
<name>A0AAV9ZHK2_9AGAR</name>
<dbReference type="GO" id="GO:0005524">
    <property type="term" value="F:ATP binding"/>
    <property type="evidence" value="ECO:0007669"/>
    <property type="project" value="InterPro"/>
</dbReference>
<dbReference type="Proteomes" id="UP001362999">
    <property type="component" value="Unassembled WGS sequence"/>
</dbReference>
<dbReference type="PANTHER" id="PTHR13710">
    <property type="entry name" value="DNA HELICASE RECQ FAMILY MEMBER"/>
    <property type="match status" value="1"/>
</dbReference>
<evidence type="ECO:0000259" key="7">
    <source>
        <dbReference type="PROSITE" id="PS51192"/>
    </source>
</evidence>
<dbReference type="SUPFAM" id="SSF52540">
    <property type="entry name" value="P-loop containing nucleoside triphosphate hydrolases"/>
    <property type="match status" value="2"/>
</dbReference>
<dbReference type="InterPro" id="IPR014001">
    <property type="entry name" value="Helicase_ATP-bd"/>
</dbReference>
<evidence type="ECO:0000313" key="8">
    <source>
        <dbReference type="EMBL" id="KAK6981681.1"/>
    </source>
</evidence>
<evidence type="ECO:0000256" key="5">
    <source>
        <dbReference type="ARBA" id="ARBA00034808"/>
    </source>
</evidence>
<dbReference type="EMBL" id="JAWWNJ010000148">
    <property type="protein sequence ID" value="KAK6981681.1"/>
    <property type="molecule type" value="Genomic_DNA"/>
</dbReference>
<dbReference type="InterPro" id="IPR027417">
    <property type="entry name" value="P-loop_NTPase"/>
</dbReference>
<reference evidence="8 9" key="1">
    <citation type="journal article" date="2024" name="J Genomics">
        <title>Draft genome sequencing and assembly of Favolaschia claudopus CIRM-BRFM 2984 isolated from oak limbs.</title>
        <authorList>
            <person name="Navarro D."/>
            <person name="Drula E."/>
            <person name="Chaduli D."/>
            <person name="Cazenave R."/>
            <person name="Ahrendt S."/>
            <person name="Wang J."/>
            <person name="Lipzen A."/>
            <person name="Daum C."/>
            <person name="Barry K."/>
            <person name="Grigoriev I.V."/>
            <person name="Favel A."/>
            <person name="Rosso M.N."/>
            <person name="Martin F."/>
        </authorList>
    </citation>
    <scope>NUCLEOTIDE SEQUENCE [LARGE SCALE GENOMIC DNA]</scope>
    <source>
        <strain evidence="8 9">CIRM-BRFM 2984</strain>
    </source>
</reference>
<organism evidence="8 9">
    <name type="scientific">Favolaschia claudopus</name>
    <dbReference type="NCBI Taxonomy" id="2862362"/>
    <lineage>
        <taxon>Eukaryota</taxon>
        <taxon>Fungi</taxon>
        <taxon>Dikarya</taxon>
        <taxon>Basidiomycota</taxon>
        <taxon>Agaricomycotina</taxon>
        <taxon>Agaricomycetes</taxon>
        <taxon>Agaricomycetidae</taxon>
        <taxon>Agaricales</taxon>
        <taxon>Marasmiineae</taxon>
        <taxon>Mycenaceae</taxon>
        <taxon>Favolaschia</taxon>
    </lineage>
</organism>
<proteinExistence type="inferred from homology"/>
<feature type="region of interest" description="Disordered" evidence="6">
    <location>
        <begin position="391"/>
        <end position="425"/>
    </location>
</feature>
<dbReference type="GO" id="GO:0009378">
    <property type="term" value="F:four-way junction helicase activity"/>
    <property type="evidence" value="ECO:0007669"/>
    <property type="project" value="TreeGrafter"/>
</dbReference>
<feature type="domain" description="Helicase ATP-binding" evidence="7">
    <location>
        <begin position="54"/>
        <end position="233"/>
    </location>
</feature>
<dbReference type="GO" id="GO:0005737">
    <property type="term" value="C:cytoplasm"/>
    <property type="evidence" value="ECO:0007669"/>
    <property type="project" value="TreeGrafter"/>
</dbReference>
<comment type="similarity">
    <text evidence="1">Belongs to the helicase family. RecQ subfamily.</text>
</comment>
<dbReference type="GO" id="GO:0043138">
    <property type="term" value="F:3'-5' DNA helicase activity"/>
    <property type="evidence" value="ECO:0007669"/>
    <property type="project" value="UniProtKB-EC"/>
</dbReference>
<dbReference type="PROSITE" id="PS51192">
    <property type="entry name" value="HELICASE_ATP_BIND_1"/>
    <property type="match status" value="1"/>
</dbReference>
<protein>
    <recommendedName>
        <fullName evidence="5">DNA 3'-5' helicase</fullName>
        <ecNumber evidence="5">5.6.2.4</ecNumber>
    </recommendedName>
</protein>
<keyword evidence="8" id="KW-0378">Hydrolase</keyword>
<keyword evidence="2" id="KW-0238">DNA-binding</keyword>
<feature type="compositionally biased region" description="Basic and acidic residues" evidence="6">
    <location>
        <begin position="405"/>
        <end position="415"/>
    </location>
</feature>
<gene>
    <name evidence="8" type="ORF">R3P38DRAFT_2807883</name>
</gene>
<dbReference type="EC" id="5.6.2.4" evidence="5"/>
<keyword evidence="9" id="KW-1185">Reference proteome</keyword>
<evidence type="ECO:0000313" key="9">
    <source>
        <dbReference type="Proteomes" id="UP001362999"/>
    </source>
</evidence>
<comment type="catalytic activity">
    <reaction evidence="4">
        <text>Couples ATP hydrolysis with the unwinding of duplex DNA by translocating in the 3'-5' direction.</text>
        <dbReference type="EC" id="5.6.2.4"/>
    </reaction>
</comment>
<dbReference type="AlphaFoldDB" id="A0AAV9ZHK2"/>
<dbReference type="GO" id="GO:0016787">
    <property type="term" value="F:hydrolase activity"/>
    <property type="evidence" value="ECO:0007669"/>
    <property type="project" value="UniProtKB-KW"/>
</dbReference>
<dbReference type="InterPro" id="IPR011545">
    <property type="entry name" value="DEAD/DEAH_box_helicase_dom"/>
</dbReference>